<keyword evidence="2" id="KW-1185">Reference proteome</keyword>
<dbReference type="EMBL" id="RAWE01000038">
    <property type="protein sequence ID" value="RKH03640.1"/>
    <property type="molecule type" value="Genomic_DNA"/>
</dbReference>
<sequence length="187" mass="21248">MRQGRVDGHLAHHARLRRRLQHLPLRGIAGVHDELAQRGGAGQVVAPPPRADFVDPQAAQVLQRVEDAVPLREALVSDKHQHFFAREHRFSTPRRVSVQLLRQFPAALLQNARRRRDELLRECVAEHHPQRTVDVQDGARGELPLALHSLFGLQRSDELKDMPGPHLTQEHVADEWERVLQAVFVGV</sequence>
<evidence type="ECO:0000313" key="1">
    <source>
        <dbReference type="EMBL" id="RKH03640.1"/>
    </source>
</evidence>
<dbReference type="Proteomes" id="UP000268313">
    <property type="component" value="Unassembled WGS sequence"/>
</dbReference>
<organism evidence="1 2">
    <name type="scientific">Corallococcus carmarthensis</name>
    <dbReference type="NCBI Taxonomy" id="2316728"/>
    <lineage>
        <taxon>Bacteria</taxon>
        <taxon>Pseudomonadati</taxon>
        <taxon>Myxococcota</taxon>
        <taxon>Myxococcia</taxon>
        <taxon>Myxococcales</taxon>
        <taxon>Cystobacterineae</taxon>
        <taxon>Myxococcaceae</taxon>
        <taxon>Corallococcus</taxon>
    </lineage>
</organism>
<evidence type="ECO:0000313" key="2">
    <source>
        <dbReference type="Proteomes" id="UP000268313"/>
    </source>
</evidence>
<dbReference type="AlphaFoldDB" id="A0A3A8K6D9"/>
<accession>A0A3A8K6D9</accession>
<gene>
    <name evidence="1" type="ORF">D7X32_13365</name>
</gene>
<name>A0A3A8K6D9_9BACT</name>
<protein>
    <submittedName>
        <fullName evidence="1">Uncharacterized protein</fullName>
    </submittedName>
</protein>
<comment type="caution">
    <text evidence="1">The sequence shown here is derived from an EMBL/GenBank/DDBJ whole genome shotgun (WGS) entry which is preliminary data.</text>
</comment>
<reference evidence="2" key="1">
    <citation type="submission" date="2018-09" db="EMBL/GenBank/DDBJ databases">
        <authorList>
            <person name="Livingstone P.G."/>
            <person name="Whitworth D.E."/>
        </authorList>
    </citation>
    <scope>NUCLEOTIDE SEQUENCE [LARGE SCALE GENOMIC DNA]</scope>
    <source>
        <strain evidence="2">CA043D</strain>
    </source>
</reference>
<proteinExistence type="predicted"/>